<name>A0A179HI05_PURLI</name>
<gene>
    <name evidence="1" type="ORF">VFPFJ_05610</name>
</gene>
<accession>A0A179HI05</accession>
<protein>
    <submittedName>
        <fullName evidence="1">Uncharacterized protein</fullName>
    </submittedName>
</protein>
<dbReference type="Proteomes" id="UP000078340">
    <property type="component" value="Unassembled WGS sequence"/>
</dbReference>
<organism evidence="1 2">
    <name type="scientific">Purpureocillium lilacinum</name>
    <name type="common">Paecilomyces lilacinus</name>
    <dbReference type="NCBI Taxonomy" id="33203"/>
    <lineage>
        <taxon>Eukaryota</taxon>
        <taxon>Fungi</taxon>
        <taxon>Dikarya</taxon>
        <taxon>Ascomycota</taxon>
        <taxon>Pezizomycotina</taxon>
        <taxon>Sordariomycetes</taxon>
        <taxon>Hypocreomycetidae</taxon>
        <taxon>Hypocreales</taxon>
        <taxon>Ophiocordycipitaceae</taxon>
        <taxon>Purpureocillium</taxon>
    </lineage>
</organism>
<sequence>MSTPKIEDTLCKADIIICKIVYCYGATALAARMLEPVAPRVDVARRWGHVITFMACYRLCQHHLPSRSVEAQYETEMSGWAAVNHLRDQTSSWEGRRRENLCCIMRRAVKSGYIARGDLANILS</sequence>
<reference evidence="1 2" key="1">
    <citation type="submission" date="2016-02" db="EMBL/GenBank/DDBJ databases">
        <title>Biosynthesis of antibiotic leucinostatins and their inhibition on Phytophthora in bio-control Purpureocillium lilacinum.</title>
        <authorList>
            <person name="Wang G."/>
            <person name="Liu Z."/>
            <person name="Lin R."/>
            <person name="Li E."/>
            <person name="Mao Z."/>
            <person name="Ling J."/>
            <person name="Yin W."/>
            <person name="Xie B."/>
        </authorList>
    </citation>
    <scope>NUCLEOTIDE SEQUENCE [LARGE SCALE GENOMIC DNA]</scope>
    <source>
        <strain evidence="1">PLFJ-1</strain>
    </source>
</reference>
<evidence type="ECO:0000313" key="1">
    <source>
        <dbReference type="EMBL" id="OAQ89201.1"/>
    </source>
</evidence>
<proteinExistence type="predicted"/>
<dbReference type="EMBL" id="LSBI01000005">
    <property type="protein sequence ID" value="OAQ89201.1"/>
    <property type="molecule type" value="Genomic_DNA"/>
</dbReference>
<evidence type="ECO:0000313" key="2">
    <source>
        <dbReference type="Proteomes" id="UP000078340"/>
    </source>
</evidence>
<dbReference type="AlphaFoldDB" id="A0A179HI05"/>
<comment type="caution">
    <text evidence="1">The sequence shown here is derived from an EMBL/GenBank/DDBJ whole genome shotgun (WGS) entry which is preliminary data.</text>
</comment>